<dbReference type="AlphaFoldDB" id="A0A382YAE4"/>
<protein>
    <submittedName>
        <fullName evidence="1">Uncharacterized protein</fullName>
    </submittedName>
</protein>
<organism evidence="1">
    <name type="scientific">marine metagenome</name>
    <dbReference type="NCBI Taxonomy" id="408172"/>
    <lineage>
        <taxon>unclassified sequences</taxon>
        <taxon>metagenomes</taxon>
        <taxon>ecological metagenomes</taxon>
    </lineage>
</organism>
<proteinExistence type="predicted"/>
<accession>A0A382YAE4</accession>
<dbReference type="EMBL" id="UINC01174260">
    <property type="protein sequence ID" value="SVD80297.1"/>
    <property type="molecule type" value="Genomic_DNA"/>
</dbReference>
<evidence type="ECO:0000313" key="1">
    <source>
        <dbReference type="EMBL" id="SVD80297.1"/>
    </source>
</evidence>
<feature type="non-terminal residue" evidence="1">
    <location>
        <position position="101"/>
    </location>
</feature>
<name>A0A382YAE4_9ZZZZ</name>
<sequence>MATLLDMINHKIVNVGDTITFTFKGNKFSAKLLRGGMIGGCTIKRVHDAEPEVILKQTAAFSSLTAWTEACLQDIMDEYYTRYSSWKRVIHHESKRSMGDL</sequence>
<gene>
    <name evidence="1" type="ORF">METZ01_LOCUS433151</name>
</gene>
<reference evidence="1" key="1">
    <citation type="submission" date="2018-05" db="EMBL/GenBank/DDBJ databases">
        <authorList>
            <person name="Lanie J.A."/>
            <person name="Ng W.-L."/>
            <person name="Kazmierczak K.M."/>
            <person name="Andrzejewski T.M."/>
            <person name="Davidsen T.M."/>
            <person name="Wayne K.J."/>
            <person name="Tettelin H."/>
            <person name="Glass J.I."/>
            <person name="Rusch D."/>
            <person name="Podicherti R."/>
            <person name="Tsui H.-C.T."/>
            <person name="Winkler M.E."/>
        </authorList>
    </citation>
    <scope>NUCLEOTIDE SEQUENCE</scope>
</reference>